<protein>
    <submittedName>
        <fullName evidence="1">Uncharacterized protein</fullName>
    </submittedName>
</protein>
<dbReference type="RefSeq" id="WP_192373514.1">
    <property type="nucleotide sequence ID" value="NZ_CAJHIV010000001.1"/>
</dbReference>
<reference evidence="1 2" key="1">
    <citation type="submission" date="2020-09" db="EMBL/GenBank/DDBJ databases">
        <title>Methylomonas albis sp. nov. and Methylomonas fluvii sp. nov.: Two cold-adapted methanotrophs from the River Elbe and an amended description of Methylovulum psychrotolerans strain Eb1.</title>
        <authorList>
            <person name="Bussmann I.K."/>
            <person name="Klings K.-W."/>
            <person name="Warnstedt J."/>
            <person name="Hoppert M."/>
            <person name="Saborowski A."/>
            <person name="Horn F."/>
            <person name="Liebner S."/>
        </authorList>
    </citation>
    <scope>NUCLEOTIDE SEQUENCE [LARGE SCALE GENOMIC DNA]</scope>
    <source>
        <strain evidence="1 2">EbA</strain>
    </source>
</reference>
<organism evidence="1 2">
    <name type="scientific">Methylomonas albis</name>
    <dbReference type="NCBI Taxonomy" id="1854563"/>
    <lineage>
        <taxon>Bacteria</taxon>
        <taxon>Pseudomonadati</taxon>
        <taxon>Pseudomonadota</taxon>
        <taxon>Gammaproteobacteria</taxon>
        <taxon>Methylococcales</taxon>
        <taxon>Methylococcaceae</taxon>
        <taxon>Methylomonas</taxon>
    </lineage>
</organism>
<accession>A0ABR9CWL7</accession>
<dbReference type="Proteomes" id="UP000652176">
    <property type="component" value="Unassembled WGS sequence"/>
</dbReference>
<proteinExistence type="predicted"/>
<name>A0ABR9CWL7_9GAMM</name>
<comment type="caution">
    <text evidence="1">The sequence shown here is derived from an EMBL/GenBank/DDBJ whole genome shotgun (WGS) entry which is preliminary data.</text>
</comment>
<evidence type="ECO:0000313" key="1">
    <source>
        <dbReference type="EMBL" id="MBD9355110.1"/>
    </source>
</evidence>
<dbReference type="EMBL" id="JACXSS010000001">
    <property type="protein sequence ID" value="MBD9355110.1"/>
    <property type="molecule type" value="Genomic_DNA"/>
</dbReference>
<gene>
    <name evidence="1" type="ORF">IE877_04305</name>
</gene>
<evidence type="ECO:0000313" key="2">
    <source>
        <dbReference type="Proteomes" id="UP000652176"/>
    </source>
</evidence>
<sequence>MKLNNGVIEAHHCAIGVFKIHRSIIQTIPLFMSLIKVPVGHPHHRLSRQWQEQIYVSESSTPLVVHSAAGHLSPPIQLPKRTKQNRRSRLVLITISNPKRLANESLIHFGAERSQNQIRMH</sequence>
<keyword evidence="2" id="KW-1185">Reference proteome</keyword>